<evidence type="ECO:0000256" key="8">
    <source>
        <dbReference type="ARBA" id="ARBA00023284"/>
    </source>
</evidence>
<dbReference type="PANTHER" id="PTHR42801">
    <property type="entry name" value="THIOREDOXIN-DEPENDENT PEROXIDE REDUCTASE"/>
    <property type="match status" value="1"/>
</dbReference>
<proteinExistence type="inferred from homology"/>
<name>A0A2V3UBM0_9HYPH</name>
<dbReference type="RefSeq" id="WP_110374167.1">
    <property type="nucleotide sequence ID" value="NZ_CAKNFM010000006.1"/>
</dbReference>
<dbReference type="PIRSF" id="PIRSF000239">
    <property type="entry name" value="AHPC"/>
    <property type="match status" value="1"/>
</dbReference>
<evidence type="ECO:0000256" key="9">
    <source>
        <dbReference type="ARBA" id="ARBA00032824"/>
    </source>
</evidence>
<dbReference type="FunFam" id="3.40.30.10:FF:000007">
    <property type="entry name" value="Thioredoxin-dependent thiol peroxidase"/>
    <property type="match status" value="1"/>
</dbReference>
<dbReference type="EC" id="1.11.1.24" evidence="3"/>
<evidence type="ECO:0000313" key="15">
    <source>
        <dbReference type="Proteomes" id="UP000248021"/>
    </source>
</evidence>
<evidence type="ECO:0000256" key="4">
    <source>
        <dbReference type="ARBA" id="ARBA00022559"/>
    </source>
</evidence>
<dbReference type="GO" id="GO:0045454">
    <property type="term" value="P:cell redox homeostasis"/>
    <property type="evidence" value="ECO:0007669"/>
    <property type="project" value="TreeGrafter"/>
</dbReference>
<keyword evidence="7" id="KW-1015">Disulfide bond</keyword>
<gene>
    <name evidence="14" type="ORF">C7450_103406</name>
</gene>
<evidence type="ECO:0000313" key="14">
    <source>
        <dbReference type="EMBL" id="PXW61885.1"/>
    </source>
</evidence>
<reference evidence="14 15" key="1">
    <citation type="submission" date="2018-05" db="EMBL/GenBank/DDBJ databases">
        <title>Genomic Encyclopedia of Type Strains, Phase IV (KMG-IV): sequencing the most valuable type-strain genomes for metagenomic binning, comparative biology and taxonomic classification.</title>
        <authorList>
            <person name="Goeker M."/>
        </authorList>
    </citation>
    <scope>NUCLEOTIDE SEQUENCE [LARGE SCALE GENOMIC DNA]</scope>
    <source>
        <strain evidence="14 15">DSM 6462</strain>
    </source>
</reference>
<protein>
    <recommendedName>
        <fullName evidence="3">thioredoxin-dependent peroxiredoxin</fullName>
        <ecNumber evidence="3">1.11.1.24</ecNumber>
    </recommendedName>
    <alternativeName>
        <fullName evidence="9">Thioredoxin peroxidase</fullName>
    </alternativeName>
    <alternativeName>
        <fullName evidence="11">Thioredoxin-dependent peroxiredoxin Bcp</fullName>
    </alternativeName>
</protein>
<dbReference type="InterPro" id="IPR024706">
    <property type="entry name" value="Peroxiredoxin_AhpC-typ"/>
</dbReference>
<dbReference type="Proteomes" id="UP000248021">
    <property type="component" value="Unassembled WGS sequence"/>
</dbReference>
<evidence type="ECO:0000256" key="2">
    <source>
        <dbReference type="ARBA" id="ARBA00011245"/>
    </source>
</evidence>
<dbReference type="InterPro" id="IPR050924">
    <property type="entry name" value="Peroxiredoxin_BCP/PrxQ"/>
</dbReference>
<dbReference type="InterPro" id="IPR013766">
    <property type="entry name" value="Thioredoxin_domain"/>
</dbReference>
<comment type="similarity">
    <text evidence="10">Belongs to the peroxiredoxin family. BCP/PrxQ subfamily.</text>
</comment>
<dbReference type="PROSITE" id="PS51352">
    <property type="entry name" value="THIOREDOXIN_2"/>
    <property type="match status" value="1"/>
</dbReference>
<keyword evidence="15" id="KW-1185">Reference proteome</keyword>
<evidence type="ECO:0000256" key="5">
    <source>
        <dbReference type="ARBA" id="ARBA00022862"/>
    </source>
</evidence>
<evidence type="ECO:0000256" key="10">
    <source>
        <dbReference type="ARBA" id="ARBA00038489"/>
    </source>
</evidence>
<dbReference type="GO" id="GO:0008379">
    <property type="term" value="F:thioredoxin peroxidase activity"/>
    <property type="evidence" value="ECO:0007669"/>
    <property type="project" value="TreeGrafter"/>
</dbReference>
<dbReference type="Gene3D" id="3.40.30.10">
    <property type="entry name" value="Glutaredoxin"/>
    <property type="match status" value="1"/>
</dbReference>
<sequence>MAVEAGSAAPAFELMTGASQRISLASLRGSKVVLYFYPKDDTSGCTREAIAFNALKADFAAADTAIVGVSADDVVSHDRFKAKHGLSLTLAADPEKSAIDAYGVWVEKSMYGRKYMGIERATFLIDETGKVAQVWRKVRVPGHAEEVLAAARSLAAREAS</sequence>
<keyword evidence="4" id="KW-0575">Peroxidase</keyword>
<comment type="subunit">
    <text evidence="2">Monomer.</text>
</comment>
<keyword evidence="8" id="KW-0676">Redox-active center</keyword>
<accession>A0A2V3UBM0</accession>
<dbReference type="AlphaFoldDB" id="A0A2V3UBM0"/>
<dbReference type="GO" id="GO:0034599">
    <property type="term" value="P:cellular response to oxidative stress"/>
    <property type="evidence" value="ECO:0007669"/>
    <property type="project" value="TreeGrafter"/>
</dbReference>
<dbReference type="OrthoDB" id="9812811at2"/>
<comment type="caution">
    <text evidence="14">The sequence shown here is derived from an EMBL/GenBank/DDBJ whole genome shotgun (WGS) entry which is preliminary data.</text>
</comment>
<comment type="function">
    <text evidence="1">Thiol-specific peroxidase that catalyzes the reduction of hydrogen peroxide and organic hydroperoxides to water and alcohols, respectively. Plays a role in cell protection against oxidative stress by detoxifying peroxides and as sensor of hydrogen peroxide-mediated signaling events.</text>
</comment>
<evidence type="ECO:0000256" key="6">
    <source>
        <dbReference type="ARBA" id="ARBA00023002"/>
    </source>
</evidence>
<dbReference type="GO" id="GO:0005737">
    <property type="term" value="C:cytoplasm"/>
    <property type="evidence" value="ECO:0007669"/>
    <property type="project" value="TreeGrafter"/>
</dbReference>
<evidence type="ECO:0000256" key="11">
    <source>
        <dbReference type="ARBA" id="ARBA00042639"/>
    </source>
</evidence>
<dbReference type="CDD" id="cd03017">
    <property type="entry name" value="PRX_BCP"/>
    <property type="match status" value="1"/>
</dbReference>
<evidence type="ECO:0000256" key="13">
    <source>
        <dbReference type="PIRSR" id="PIRSR000239-1"/>
    </source>
</evidence>
<dbReference type="Pfam" id="PF00578">
    <property type="entry name" value="AhpC-TSA"/>
    <property type="match status" value="1"/>
</dbReference>
<dbReference type="InterPro" id="IPR000866">
    <property type="entry name" value="AhpC/TSA"/>
</dbReference>
<evidence type="ECO:0000256" key="7">
    <source>
        <dbReference type="ARBA" id="ARBA00023157"/>
    </source>
</evidence>
<keyword evidence="6" id="KW-0560">Oxidoreductase</keyword>
<dbReference type="InterPro" id="IPR036249">
    <property type="entry name" value="Thioredoxin-like_sf"/>
</dbReference>
<organism evidence="14 15">
    <name type="scientific">Chelatococcus asaccharovorans</name>
    <dbReference type="NCBI Taxonomy" id="28210"/>
    <lineage>
        <taxon>Bacteria</taxon>
        <taxon>Pseudomonadati</taxon>
        <taxon>Pseudomonadota</taxon>
        <taxon>Alphaproteobacteria</taxon>
        <taxon>Hyphomicrobiales</taxon>
        <taxon>Chelatococcaceae</taxon>
        <taxon>Chelatococcus</taxon>
    </lineage>
</organism>
<dbReference type="EMBL" id="QJJK01000003">
    <property type="protein sequence ID" value="PXW61885.1"/>
    <property type="molecule type" value="Genomic_DNA"/>
</dbReference>
<evidence type="ECO:0000256" key="3">
    <source>
        <dbReference type="ARBA" id="ARBA00013017"/>
    </source>
</evidence>
<comment type="catalytic activity">
    <reaction evidence="12">
        <text>a hydroperoxide + [thioredoxin]-dithiol = an alcohol + [thioredoxin]-disulfide + H2O</text>
        <dbReference type="Rhea" id="RHEA:62620"/>
        <dbReference type="Rhea" id="RHEA-COMP:10698"/>
        <dbReference type="Rhea" id="RHEA-COMP:10700"/>
        <dbReference type="ChEBI" id="CHEBI:15377"/>
        <dbReference type="ChEBI" id="CHEBI:29950"/>
        <dbReference type="ChEBI" id="CHEBI:30879"/>
        <dbReference type="ChEBI" id="CHEBI:35924"/>
        <dbReference type="ChEBI" id="CHEBI:50058"/>
        <dbReference type="EC" id="1.11.1.24"/>
    </reaction>
</comment>
<feature type="active site" description="Cysteine sulfenic acid (-SOH) intermediate; for peroxidase activity" evidence="13">
    <location>
        <position position="45"/>
    </location>
</feature>
<evidence type="ECO:0000256" key="1">
    <source>
        <dbReference type="ARBA" id="ARBA00003330"/>
    </source>
</evidence>
<dbReference type="PANTHER" id="PTHR42801:SF4">
    <property type="entry name" value="AHPC_TSA FAMILY PROTEIN"/>
    <property type="match status" value="1"/>
</dbReference>
<keyword evidence="5" id="KW-0049">Antioxidant</keyword>
<dbReference type="SUPFAM" id="SSF52833">
    <property type="entry name" value="Thioredoxin-like"/>
    <property type="match status" value="1"/>
</dbReference>
<evidence type="ECO:0000256" key="12">
    <source>
        <dbReference type="ARBA" id="ARBA00049091"/>
    </source>
</evidence>